<evidence type="ECO:0000256" key="2">
    <source>
        <dbReference type="ARBA" id="ARBA00023125"/>
    </source>
</evidence>
<proteinExistence type="predicted"/>
<dbReference type="Proteomes" id="UP001501495">
    <property type="component" value="Unassembled WGS sequence"/>
</dbReference>
<dbReference type="InterPro" id="IPR036388">
    <property type="entry name" value="WH-like_DNA-bd_sf"/>
</dbReference>
<dbReference type="PANTHER" id="PTHR44688">
    <property type="entry name" value="DNA-BINDING TRANSCRIPTIONAL ACTIVATOR DEVR_DOSR"/>
    <property type="match status" value="1"/>
</dbReference>
<dbReference type="PANTHER" id="PTHR44688:SF16">
    <property type="entry name" value="DNA-BINDING TRANSCRIPTIONAL ACTIVATOR DEVR_DOSR"/>
    <property type="match status" value="1"/>
</dbReference>
<keyword evidence="6" id="KW-1185">Reference proteome</keyword>
<dbReference type="InterPro" id="IPR000792">
    <property type="entry name" value="Tscrpt_reg_LuxR_C"/>
</dbReference>
<evidence type="ECO:0000313" key="6">
    <source>
        <dbReference type="Proteomes" id="UP001501495"/>
    </source>
</evidence>
<keyword evidence="1" id="KW-0805">Transcription regulation</keyword>
<dbReference type="CDD" id="cd06170">
    <property type="entry name" value="LuxR_C_like"/>
    <property type="match status" value="1"/>
</dbReference>
<keyword evidence="2" id="KW-0238">DNA-binding</keyword>
<evidence type="ECO:0000256" key="1">
    <source>
        <dbReference type="ARBA" id="ARBA00023015"/>
    </source>
</evidence>
<dbReference type="Pfam" id="PF00196">
    <property type="entry name" value="GerE"/>
    <property type="match status" value="1"/>
</dbReference>
<dbReference type="SMART" id="SM00421">
    <property type="entry name" value="HTH_LUXR"/>
    <property type="match status" value="1"/>
</dbReference>
<dbReference type="InterPro" id="IPR011990">
    <property type="entry name" value="TPR-like_helical_dom_sf"/>
</dbReference>
<dbReference type="InterPro" id="IPR016032">
    <property type="entry name" value="Sig_transdc_resp-reg_C-effctor"/>
</dbReference>
<organism evidence="5 6">
    <name type="scientific">Nocardioides fonticola</name>
    <dbReference type="NCBI Taxonomy" id="450363"/>
    <lineage>
        <taxon>Bacteria</taxon>
        <taxon>Bacillati</taxon>
        <taxon>Actinomycetota</taxon>
        <taxon>Actinomycetes</taxon>
        <taxon>Propionibacteriales</taxon>
        <taxon>Nocardioidaceae</taxon>
        <taxon>Nocardioides</taxon>
    </lineage>
</organism>
<evidence type="ECO:0000256" key="3">
    <source>
        <dbReference type="ARBA" id="ARBA00023163"/>
    </source>
</evidence>
<feature type="domain" description="HTH luxR-type" evidence="4">
    <location>
        <begin position="456"/>
        <end position="521"/>
    </location>
</feature>
<keyword evidence="3" id="KW-0804">Transcription</keyword>
<dbReference type="PROSITE" id="PS50043">
    <property type="entry name" value="HTH_LUXR_2"/>
    <property type="match status" value="1"/>
</dbReference>
<evidence type="ECO:0000313" key="5">
    <source>
        <dbReference type="EMBL" id="GAA4124923.1"/>
    </source>
</evidence>
<dbReference type="SUPFAM" id="SSF48452">
    <property type="entry name" value="TPR-like"/>
    <property type="match status" value="1"/>
</dbReference>
<gene>
    <name evidence="5" type="ORF">GCM10022215_32940</name>
</gene>
<dbReference type="RefSeq" id="WP_344734558.1">
    <property type="nucleotide sequence ID" value="NZ_BAAAZH010000026.1"/>
</dbReference>
<reference evidence="6" key="1">
    <citation type="journal article" date="2019" name="Int. J. Syst. Evol. Microbiol.">
        <title>The Global Catalogue of Microorganisms (GCM) 10K type strain sequencing project: providing services to taxonomists for standard genome sequencing and annotation.</title>
        <authorList>
            <consortium name="The Broad Institute Genomics Platform"/>
            <consortium name="The Broad Institute Genome Sequencing Center for Infectious Disease"/>
            <person name="Wu L."/>
            <person name="Ma J."/>
        </authorList>
    </citation>
    <scope>NUCLEOTIDE SEQUENCE [LARGE SCALE GENOMIC DNA]</scope>
    <source>
        <strain evidence="6">JCM 16703</strain>
    </source>
</reference>
<accession>A0ABP7XSA9</accession>
<comment type="caution">
    <text evidence="5">The sequence shown here is derived from an EMBL/GenBank/DDBJ whole genome shotgun (WGS) entry which is preliminary data.</text>
</comment>
<dbReference type="Gene3D" id="1.10.10.10">
    <property type="entry name" value="Winged helix-like DNA-binding domain superfamily/Winged helix DNA-binding domain"/>
    <property type="match status" value="1"/>
</dbReference>
<dbReference type="PRINTS" id="PR00038">
    <property type="entry name" value="HTHLUXR"/>
</dbReference>
<sequence>MADVPGARALYAAGRWSPALDVIEGADDLGADDLEFRATLRYLVGDVTGYFADANDAYRQRVPTDPERAARTAAWLGIMHHLRGETGHRTAWFTRAAELVAAIGECAASAYLQMAPIINDRTPDRALAIATAQEVLAIAVRTGDVDAAALIRQTLGHLLIRVGRVDEGVAMLDDAMLAASSGRLTSPLVELLVASSAMAGYRETQDLERLREWHNTVAQRDERRGAPASADDVRRLYRAELLEAAGDWDAAVREAEKIEDPLVLGDAWYLRGEIARRRGQLGEAEEAYANAEQAGRDPLPGRASARAAAGRSDAVAQLRVALTHVTEPGARARLLPAAVELVCRDGVAVTETDLADASAWTEEFEAYADRIGTRLLRARADQCRARLLLATGDPAGALGRTARAGRTLGVLRMPYERARTHLLAAAAQQALGVPEAAAEETDLAARLLDDLGVGSSPTASSPLSPRESEVLALVAEGATNREIAGRLFLSHRTVDRHVSNILTKLALPSRAAAAAWASQASAGRRASP</sequence>
<dbReference type="SUPFAM" id="SSF46894">
    <property type="entry name" value="C-terminal effector domain of the bipartite response regulators"/>
    <property type="match status" value="1"/>
</dbReference>
<dbReference type="EMBL" id="BAAAZH010000026">
    <property type="protein sequence ID" value="GAA4124923.1"/>
    <property type="molecule type" value="Genomic_DNA"/>
</dbReference>
<evidence type="ECO:0000259" key="4">
    <source>
        <dbReference type="PROSITE" id="PS50043"/>
    </source>
</evidence>
<name>A0ABP7XSA9_9ACTN</name>
<dbReference type="Gene3D" id="1.25.40.10">
    <property type="entry name" value="Tetratricopeptide repeat domain"/>
    <property type="match status" value="1"/>
</dbReference>
<dbReference type="PROSITE" id="PS00622">
    <property type="entry name" value="HTH_LUXR_1"/>
    <property type="match status" value="1"/>
</dbReference>
<protein>
    <recommendedName>
        <fullName evidence="4">HTH luxR-type domain-containing protein</fullName>
    </recommendedName>
</protein>